<sequence>DGEDLFSEPHFRSMCTTTINAHDMEKQLQEACSKILDSLAIYQKEGSGSTAQHVDRQSHHIQFEHELDFSGIEFPVTIDKIGKFESQNNISVNVLGFEDVLFPIYITKEHFDTHVNLLLYSKETSRHYCLIKDLNKLLYDQNHYHKQLKRQNNIPSCPLCIMESIVEPHTTNDSHLIMQDFIDSLQFMNAPLERLVSNLSKSGVDMFPILQKHTEAERVPLLLRKGVYPYDYKDSVKKFDEETLPPKECFYSILNDEHVTDTDYNHATRVFEAFGCQSMGDYHDLYLKSDNILLMYLKTSETSV</sequence>
<comment type="caution">
    <text evidence="1">The sequence shown here is derived from an EMBL/GenBank/DDBJ whole genome shotgun (WGS) entry which is preliminary data.</text>
</comment>
<dbReference type="EMBL" id="CACRXK020021286">
    <property type="protein sequence ID" value="CAB4035686.1"/>
    <property type="molecule type" value="Genomic_DNA"/>
</dbReference>
<reference evidence="1" key="1">
    <citation type="submission" date="2020-04" db="EMBL/GenBank/DDBJ databases">
        <authorList>
            <person name="Alioto T."/>
            <person name="Alioto T."/>
            <person name="Gomez Garrido J."/>
        </authorList>
    </citation>
    <scope>NUCLEOTIDE SEQUENCE</scope>
    <source>
        <strain evidence="1">A484AB</strain>
    </source>
</reference>
<dbReference type="PANTHER" id="PTHR31511">
    <property type="entry name" value="PROTEIN CBG23764"/>
    <property type="match status" value="1"/>
</dbReference>
<feature type="non-terminal residue" evidence="1">
    <location>
        <position position="1"/>
    </location>
</feature>
<proteinExistence type="predicted"/>
<protein>
    <submittedName>
        <fullName evidence="1">Uncharacterized protein</fullName>
    </submittedName>
</protein>
<keyword evidence="2" id="KW-1185">Reference proteome</keyword>
<dbReference type="AlphaFoldDB" id="A0A7D9JSL6"/>
<name>A0A7D9JSL6_PARCT</name>
<dbReference type="PANTHER" id="PTHR31511:SF12">
    <property type="entry name" value="RHO TERMINATION FACTOR N-TERMINAL DOMAIN-CONTAINING PROTEIN"/>
    <property type="match status" value="1"/>
</dbReference>
<organism evidence="1 2">
    <name type="scientific">Paramuricea clavata</name>
    <name type="common">Red gorgonian</name>
    <name type="synonym">Violescent sea-whip</name>
    <dbReference type="NCBI Taxonomy" id="317549"/>
    <lineage>
        <taxon>Eukaryota</taxon>
        <taxon>Metazoa</taxon>
        <taxon>Cnidaria</taxon>
        <taxon>Anthozoa</taxon>
        <taxon>Octocorallia</taxon>
        <taxon>Malacalcyonacea</taxon>
        <taxon>Plexauridae</taxon>
        <taxon>Paramuricea</taxon>
    </lineage>
</organism>
<dbReference type="Proteomes" id="UP001152795">
    <property type="component" value="Unassembled WGS sequence"/>
</dbReference>
<gene>
    <name evidence="1" type="ORF">PACLA_8A075234</name>
</gene>
<evidence type="ECO:0000313" key="2">
    <source>
        <dbReference type="Proteomes" id="UP001152795"/>
    </source>
</evidence>
<evidence type="ECO:0000313" key="1">
    <source>
        <dbReference type="EMBL" id="CAB4035686.1"/>
    </source>
</evidence>
<dbReference type="OrthoDB" id="414982at2759"/>
<accession>A0A7D9JSL6</accession>